<reference evidence="2 3" key="1">
    <citation type="journal article" date="2021" name="Environ. Microbiol.">
        <title>New insights into the diversity and evolution of the archaeal mobilome from three complete genomes of Saccharolobus shibatae.</title>
        <authorList>
            <person name="Medvedeva S."/>
            <person name="Brandt D."/>
            <person name="Cvirkaite-Krupovic V."/>
            <person name="Liu Y."/>
            <person name="Severinov K."/>
            <person name="Ishino S."/>
            <person name="Ishino Y."/>
            <person name="Prangishvili D."/>
            <person name="Kalinowski J."/>
            <person name="Krupovic M."/>
        </authorList>
    </citation>
    <scope>NUCLEOTIDE SEQUENCE [LARGE SCALE GENOMIC DNA]</scope>
    <source>
        <strain evidence="2 3">S38A</strain>
    </source>
</reference>
<proteinExistence type="predicted"/>
<feature type="compositionally biased region" description="Basic and acidic residues" evidence="1">
    <location>
        <begin position="1"/>
        <end position="20"/>
    </location>
</feature>
<accession>A0A8F5C1P1</accession>
<gene>
    <name evidence="2" type="ORF">J5U22_01989</name>
</gene>
<sequence>MKEKDRNAFSTRGEKEETRKATKRKQVVIIRKKTKNIRKCSSNGLDPIELDNQLW</sequence>
<evidence type="ECO:0000313" key="3">
    <source>
        <dbReference type="Proteomes" id="UP000694036"/>
    </source>
</evidence>
<evidence type="ECO:0000313" key="2">
    <source>
        <dbReference type="EMBL" id="QXJ35442.1"/>
    </source>
</evidence>
<feature type="region of interest" description="Disordered" evidence="1">
    <location>
        <begin position="1"/>
        <end position="25"/>
    </location>
</feature>
<organism evidence="2 3">
    <name type="scientific">Saccharolobus shibatae</name>
    <dbReference type="NCBI Taxonomy" id="2286"/>
    <lineage>
        <taxon>Archaea</taxon>
        <taxon>Thermoproteota</taxon>
        <taxon>Thermoprotei</taxon>
        <taxon>Sulfolobales</taxon>
        <taxon>Sulfolobaceae</taxon>
        <taxon>Saccharolobus</taxon>
    </lineage>
</organism>
<keyword evidence="3" id="KW-1185">Reference proteome</keyword>
<dbReference type="AlphaFoldDB" id="A0A8F5C1P1"/>
<dbReference type="EMBL" id="CP077713">
    <property type="protein sequence ID" value="QXJ35442.1"/>
    <property type="molecule type" value="Genomic_DNA"/>
</dbReference>
<evidence type="ECO:0000256" key="1">
    <source>
        <dbReference type="SAM" id="MobiDB-lite"/>
    </source>
</evidence>
<dbReference type="Proteomes" id="UP000694036">
    <property type="component" value="Chromosome"/>
</dbReference>
<protein>
    <submittedName>
        <fullName evidence="2">Uncharacterized protein</fullName>
    </submittedName>
</protein>
<name>A0A8F5C1P1_9CREN</name>